<feature type="domain" description="RING-type" evidence="6">
    <location>
        <begin position="172"/>
        <end position="226"/>
    </location>
</feature>
<dbReference type="Proteomes" id="UP000324748">
    <property type="component" value="Unassembled WGS sequence"/>
</dbReference>
<dbReference type="OrthoDB" id="8062037at2759"/>
<dbReference type="InterPro" id="IPR052788">
    <property type="entry name" value="RING-type_E3_ligase_ATL"/>
</dbReference>
<feature type="chain" id="PRO_5033473349" description="RING-type domain-containing protein" evidence="5">
    <location>
        <begin position="20"/>
        <end position="277"/>
    </location>
</feature>
<protein>
    <recommendedName>
        <fullName evidence="6">RING-type domain-containing protein</fullName>
    </recommendedName>
</protein>
<dbReference type="PANTHER" id="PTHR45798:SF97">
    <property type="entry name" value="ALCOHOL-SENSITIVE RING FINGER PROTEIN 1"/>
    <property type="match status" value="1"/>
</dbReference>
<dbReference type="Gene3D" id="3.30.40.10">
    <property type="entry name" value="Zinc/RING finger domain, C3HC4 (zinc finger)"/>
    <property type="match status" value="1"/>
</dbReference>
<keyword evidence="3" id="KW-0862">Zinc</keyword>
<sequence>MISLPVLFTLIVRFFTLLSQPLEPLDTSSLKNVRFSEREPPKPQKLKVVCYMPSESAVADGMVSNDQKTIRKSDVVPCAQNYYLNQFVGHPHYEFLKSLKEGLDSWEGMIDDYCERTKKISVSHQRKIMKKLEEPAGKQQISKKQQYKDLDTEAHKAPEDLHIRLLEATSDCPICIDRFQEPKRNNKGQWEWEKLYICPACNWCFHIECLDKWLSKEKALTCPTCRTLIDNGRRHMAILERVQTPRLHHLEIPESEELLSDELYLPSPEAESQVNKK</sequence>
<dbReference type="AlphaFoldDB" id="A0A5B0LUV0"/>
<keyword evidence="9" id="KW-1185">Reference proteome</keyword>
<proteinExistence type="predicted"/>
<keyword evidence="1" id="KW-0479">Metal-binding</keyword>
<accession>A0A5B0LUV0</accession>
<dbReference type="InterPro" id="IPR013083">
    <property type="entry name" value="Znf_RING/FYVE/PHD"/>
</dbReference>
<name>A0A5B0LUV0_PUCGR</name>
<dbReference type="GO" id="GO:0008270">
    <property type="term" value="F:zinc ion binding"/>
    <property type="evidence" value="ECO:0007669"/>
    <property type="project" value="UniProtKB-KW"/>
</dbReference>
<evidence type="ECO:0000259" key="6">
    <source>
        <dbReference type="PROSITE" id="PS50089"/>
    </source>
</evidence>
<evidence type="ECO:0000313" key="9">
    <source>
        <dbReference type="Proteomes" id="UP000324748"/>
    </source>
</evidence>
<evidence type="ECO:0000313" key="8">
    <source>
        <dbReference type="EMBL" id="KAA1137747.1"/>
    </source>
</evidence>
<dbReference type="PANTHER" id="PTHR45798">
    <property type="entry name" value="RING-H2 FINGER PROTEIN ATL61-RELATED-RELATED"/>
    <property type="match status" value="1"/>
</dbReference>
<evidence type="ECO:0000256" key="1">
    <source>
        <dbReference type="ARBA" id="ARBA00022723"/>
    </source>
</evidence>
<dbReference type="InterPro" id="IPR001841">
    <property type="entry name" value="Znf_RING"/>
</dbReference>
<gene>
    <name evidence="7" type="ORF">PGT21_006409</name>
    <name evidence="8" type="ORF">PGTUg99_011829</name>
</gene>
<dbReference type="UniPathway" id="UPA00143"/>
<evidence type="ECO:0000313" key="7">
    <source>
        <dbReference type="EMBL" id="KAA1067468.1"/>
    </source>
</evidence>
<evidence type="ECO:0000313" key="10">
    <source>
        <dbReference type="Proteomes" id="UP000325313"/>
    </source>
</evidence>
<dbReference type="SUPFAM" id="SSF57850">
    <property type="entry name" value="RING/U-box"/>
    <property type="match status" value="1"/>
</dbReference>
<feature type="signal peptide" evidence="5">
    <location>
        <begin position="1"/>
        <end position="19"/>
    </location>
</feature>
<dbReference type="EMBL" id="VDEP01000005">
    <property type="protein sequence ID" value="KAA1137747.1"/>
    <property type="molecule type" value="Genomic_DNA"/>
</dbReference>
<evidence type="ECO:0000256" key="2">
    <source>
        <dbReference type="ARBA" id="ARBA00022771"/>
    </source>
</evidence>
<keyword evidence="2 4" id="KW-0863">Zinc-finger</keyword>
<evidence type="ECO:0000256" key="4">
    <source>
        <dbReference type="PROSITE-ProRule" id="PRU00175"/>
    </source>
</evidence>
<evidence type="ECO:0000256" key="3">
    <source>
        <dbReference type="ARBA" id="ARBA00022833"/>
    </source>
</evidence>
<keyword evidence="5" id="KW-0732">Signal</keyword>
<evidence type="ECO:0000256" key="5">
    <source>
        <dbReference type="SAM" id="SignalP"/>
    </source>
</evidence>
<dbReference type="EMBL" id="VSWC01000184">
    <property type="protein sequence ID" value="KAA1067468.1"/>
    <property type="molecule type" value="Genomic_DNA"/>
</dbReference>
<dbReference type="Proteomes" id="UP000325313">
    <property type="component" value="Unassembled WGS sequence"/>
</dbReference>
<reference evidence="9 10" key="1">
    <citation type="submission" date="2019-05" db="EMBL/GenBank/DDBJ databases">
        <title>Emergence of the Ug99 lineage of the wheat stem rust pathogen through somatic hybridization.</title>
        <authorList>
            <person name="Li F."/>
            <person name="Upadhyaya N.M."/>
            <person name="Sperschneider J."/>
            <person name="Matny O."/>
            <person name="Nguyen-Phuc H."/>
            <person name="Mago R."/>
            <person name="Raley C."/>
            <person name="Miller M.E."/>
            <person name="Silverstein K.A.T."/>
            <person name="Henningsen E."/>
            <person name="Hirsch C.D."/>
            <person name="Visser B."/>
            <person name="Pretorius Z.A."/>
            <person name="Steffenson B.J."/>
            <person name="Schwessinger B."/>
            <person name="Dodds P.N."/>
            <person name="Figueroa M."/>
        </authorList>
    </citation>
    <scope>NUCLEOTIDE SEQUENCE [LARGE SCALE GENOMIC DNA]</scope>
    <source>
        <strain evidence="7">21-0</strain>
        <strain evidence="8 10">Ug99</strain>
    </source>
</reference>
<dbReference type="PROSITE" id="PS50089">
    <property type="entry name" value="ZF_RING_2"/>
    <property type="match status" value="1"/>
</dbReference>
<dbReference type="Pfam" id="PF13639">
    <property type="entry name" value="zf-RING_2"/>
    <property type="match status" value="1"/>
</dbReference>
<comment type="caution">
    <text evidence="7">The sequence shown here is derived from an EMBL/GenBank/DDBJ whole genome shotgun (WGS) entry which is preliminary data.</text>
</comment>
<dbReference type="GO" id="GO:0016567">
    <property type="term" value="P:protein ubiquitination"/>
    <property type="evidence" value="ECO:0007669"/>
    <property type="project" value="UniProtKB-UniPathway"/>
</dbReference>
<organism evidence="7 9">
    <name type="scientific">Puccinia graminis f. sp. tritici</name>
    <dbReference type="NCBI Taxonomy" id="56615"/>
    <lineage>
        <taxon>Eukaryota</taxon>
        <taxon>Fungi</taxon>
        <taxon>Dikarya</taxon>
        <taxon>Basidiomycota</taxon>
        <taxon>Pucciniomycotina</taxon>
        <taxon>Pucciniomycetes</taxon>
        <taxon>Pucciniales</taxon>
        <taxon>Pucciniaceae</taxon>
        <taxon>Puccinia</taxon>
    </lineage>
</organism>